<accession>A0A3B1AL16</accession>
<sequence>MLMPSQYYYLQTVLQAFLGVTHTDTKKKISILTNYETLQNKVKDENINSQTLLATDYINHFNEVHMLLDMLPSMPECIEDILEWAPKKYQEHFADSVFTAKDLAIEAYNHSPDEYRLPFEETITKMDELVLSTVAQVSQYLEEDTHQETQRIIDDYSPKMITLIEECGAIINGEKHVAPKGSIDHYFDEDTEKLDGEDLSQNAIDDLFG</sequence>
<dbReference type="AlphaFoldDB" id="A0A3B1AL16"/>
<protein>
    <submittedName>
        <fullName evidence="1">Uncharacterized protein</fullName>
    </submittedName>
</protein>
<name>A0A3B1AL16_9ZZZZ</name>
<dbReference type="EMBL" id="UOFW01000093">
    <property type="protein sequence ID" value="VAX04462.1"/>
    <property type="molecule type" value="Genomic_DNA"/>
</dbReference>
<evidence type="ECO:0000313" key="1">
    <source>
        <dbReference type="EMBL" id="VAX04462.1"/>
    </source>
</evidence>
<proteinExistence type="predicted"/>
<gene>
    <name evidence="1" type="ORF">MNBD_ALPHA03-1354</name>
</gene>
<organism evidence="1">
    <name type="scientific">hydrothermal vent metagenome</name>
    <dbReference type="NCBI Taxonomy" id="652676"/>
    <lineage>
        <taxon>unclassified sequences</taxon>
        <taxon>metagenomes</taxon>
        <taxon>ecological metagenomes</taxon>
    </lineage>
</organism>
<reference evidence="1" key="1">
    <citation type="submission" date="2018-06" db="EMBL/GenBank/DDBJ databases">
        <authorList>
            <person name="Zhirakovskaya E."/>
        </authorList>
    </citation>
    <scope>NUCLEOTIDE SEQUENCE</scope>
</reference>